<sequence length="517" mass="56256">MFTTLRQSMTWLHTWSGVTLGVILIVIFFMGALSVFDREIDRWMAPTTRLPARHASISLDALRPRIDALLADADQWRLVLPDARAPFLQLGFRSKSGPRNFAINPASGDILPDSGTLGATRFFYPFHYTLLIRAFNIGPWIVGAAAMAMLVLLTSGVLIRTGLFANFFTYRPKGPLLRASQDLHAVMGVIGLPFFFVIPLSGLVIFSAVYLPAGIDAAYPGKANVFFDEAVGAARLPKSGGPGVIGSLDAMRSSAERRWGAEAELLLVTNARDANAVIEFRRNTKDRVSHDGEPIFFDRAGQMLGQGANRPARSTLDFIWGVHLLRFEHWPLRWLYFVAGLGGCALIVTGFVIWLEKRKTKPHPTGVRFVEALLIAASVGLVFATGGFFVANRLLPQDTPSRAQWETVAFFALWAASVVHAGQRVAAGQAQGAWREQAWAVCIMAGAAPVLNWITTGDHLAKSLAQGQWAVAGVDIGLLAASFVAAMAARRLGRAGETASRVEPQNRRSAQVETDHA</sequence>
<feature type="transmembrane region" description="Helical" evidence="2">
    <location>
        <begin position="367"/>
        <end position="391"/>
    </location>
</feature>
<evidence type="ECO:0000256" key="1">
    <source>
        <dbReference type="SAM" id="MobiDB-lite"/>
    </source>
</evidence>
<organism evidence="3 4">
    <name type="scientific">Methylocystis borbori</name>
    <dbReference type="NCBI Taxonomy" id="3118750"/>
    <lineage>
        <taxon>Bacteria</taxon>
        <taxon>Pseudomonadati</taxon>
        <taxon>Pseudomonadota</taxon>
        <taxon>Alphaproteobacteria</taxon>
        <taxon>Hyphomicrobiales</taxon>
        <taxon>Methylocystaceae</taxon>
        <taxon>Methylocystis</taxon>
    </lineage>
</organism>
<evidence type="ECO:0000313" key="4">
    <source>
        <dbReference type="Proteomes" id="UP001350748"/>
    </source>
</evidence>
<feature type="transmembrane region" description="Helical" evidence="2">
    <location>
        <begin position="186"/>
        <end position="211"/>
    </location>
</feature>
<evidence type="ECO:0000256" key="2">
    <source>
        <dbReference type="SAM" id="Phobius"/>
    </source>
</evidence>
<dbReference type="InterPro" id="IPR005625">
    <property type="entry name" value="PepSY-ass_TM"/>
</dbReference>
<protein>
    <submittedName>
        <fullName evidence="3">PepSY-associated TM helix domain-containing protein</fullName>
    </submittedName>
</protein>
<dbReference type="EMBL" id="JAZHYN010000001">
    <property type="protein sequence ID" value="MEF3365015.1"/>
    <property type="molecule type" value="Genomic_DNA"/>
</dbReference>
<accession>A0ABU7XCT1</accession>
<name>A0ABU7XCT1_9HYPH</name>
<keyword evidence="2" id="KW-1133">Transmembrane helix</keyword>
<feature type="transmembrane region" description="Helical" evidence="2">
    <location>
        <begin position="140"/>
        <end position="165"/>
    </location>
</feature>
<feature type="transmembrane region" description="Helical" evidence="2">
    <location>
        <begin position="438"/>
        <end position="455"/>
    </location>
</feature>
<dbReference type="RefSeq" id="WP_332079912.1">
    <property type="nucleotide sequence ID" value="NZ_JAZHYN010000001.1"/>
</dbReference>
<keyword evidence="2" id="KW-0472">Membrane</keyword>
<feature type="transmembrane region" description="Helical" evidence="2">
    <location>
        <begin position="12"/>
        <end position="36"/>
    </location>
</feature>
<feature type="region of interest" description="Disordered" evidence="1">
    <location>
        <begin position="496"/>
        <end position="517"/>
    </location>
</feature>
<proteinExistence type="predicted"/>
<keyword evidence="4" id="KW-1185">Reference proteome</keyword>
<dbReference type="PANTHER" id="PTHR34219:SF4">
    <property type="entry name" value="PEPSY DOMAIN-CONTAINING PROTEIN"/>
    <property type="match status" value="1"/>
</dbReference>
<feature type="compositionally biased region" description="Polar residues" evidence="1">
    <location>
        <begin position="507"/>
        <end position="517"/>
    </location>
</feature>
<dbReference type="Pfam" id="PF03929">
    <property type="entry name" value="PepSY_TM"/>
    <property type="match status" value="1"/>
</dbReference>
<feature type="transmembrane region" description="Helical" evidence="2">
    <location>
        <begin position="467"/>
        <end position="489"/>
    </location>
</feature>
<keyword evidence="2" id="KW-0812">Transmembrane</keyword>
<dbReference type="Proteomes" id="UP001350748">
    <property type="component" value="Unassembled WGS sequence"/>
</dbReference>
<comment type="caution">
    <text evidence="3">The sequence shown here is derived from an EMBL/GenBank/DDBJ whole genome shotgun (WGS) entry which is preliminary data.</text>
</comment>
<dbReference type="PANTHER" id="PTHR34219">
    <property type="entry name" value="IRON-REGULATED INNER MEMBRANE PROTEIN-RELATED"/>
    <property type="match status" value="1"/>
</dbReference>
<evidence type="ECO:0000313" key="3">
    <source>
        <dbReference type="EMBL" id="MEF3365015.1"/>
    </source>
</evidence>
<gene>
    <name evidence="3" type="ORF">V3H18_00550</name>
</gene>
<feature type="transmembrane region" description="Helical" evidence="2">
    <location>
        <begin position="334"/>
        <end position="355"/>
    </location>
</feature>
<reference evidence="3 4" key="1">
    <citation type="submission" date="2024-02" db="EMBL/GenBank/DDBJ databases">
        <authorList>
            <person name="Grouzdev D."/>
        </authorList>
    </citation>
    <scope>NUCLEOTIDE SEQUENCE [LARGE SCALE GENOMIC DNA]</scope>
    <source>
        <strain evidence="3 4">9N</strain>
    </source>
</reference>